<feature type="transmembrane region" description="Helical" evidence="2">
    <location>
        <begin position="117"/>
        <end position="135"/>
    </location>
</feature>
<keyword evidence="1" id="KW-0862">Zinc</keyword>
<feature type="domain" description="RING-type" evidence="3">
    <location>
        <begin position="169"/>
        <end position="207"/>
    </location>
</feature>
<evidence type="ECO:0000256" key="2">
    <source>
        <dbReference type="SAM" id="Phobius"/>
    </source>
</evidence>
<keyword evidence="1" id="KW-0479">Metal-binding</keyword>
<dbReference type="InterPro" id="IPR013083">
    <property type="entry name" value="Znf_RING/FYVE/PHD"/>
</dbReference>
<dbReference type="GO" id="GO:0006511">
    <property type="term" value="P:ubiquitin-dependent protein catabolic process"/>
    <property type="evidence" value="ECO:0007669"/>
    <property type="project" value="TreeGrafter"/>
</dbReference>
<dbReference type="GO" id="GO:0061630">
    <property type="term" value="F:ubiquitin protein ligase activity"/>
    <property type="evidence" value="ECO:0007669"/>
    <property type="project" value="TreeGrafter"/>
</dbReference>
<keyword evidence="2" id="KW-0472">Membrane</keyword>
<dbReference type="Proteomes" id="UP000187209">
    <property type="component" value="Unassembled WGS sequence"/>
</dbReference>
<comment type="caution">
    <text evidence="4">The sequence shown here is derived from an EMBL/GenBank/DDBJ whole genome shotgun (WGS) entry which is preliminary data.</text>
</comment>
<evidence type="ECO:0000256" key="1">
    <source>
        <dbReference type="PROSITE-ProRule" id="PRU00175"/>
    </source>
</evidence>
<protein>
    <recommendedName>
        <fullName evidence="3">RING-type domain-containing protein</fullName>
    </recommendedName>
</protein>
<evidence type="ECO:0000313" key="4">
    <source>
        <dbReference type="EMBL" id="OMJ94469.1"/>
    </source>
</evidence>
<dbReference type="PANTHER" id="PTHR22765:SF434">
    <property type="entry name" value="GB|AAD18119.1-RELATED"/>
    <property type="match status" value="1"/>
</dbReference>
<dbReference type="Gene3D" id="3.30.40.10">
    <property type="entry name" value="Zinc/RING finger domain, C3HC4 (zinc finger)"/>
    <property type="match status" value="1"/>
</dbReference>
<keyword evidence="2" id="KW-0812">Transmembrane</keyword>
<keyword evidence="1" id="KW-0863">Zinc-finger</keyword>
<feature type="transmembrane region" description="Helical" evidence="2">
    <location>
        <begin position="75"/>
        <end position="97"/>
    </location>
</feature>
<evidence type="ECO:0000259" key="3">
    <source>
        <dbReference type="PROSITE" id="PS50089"/>
    </source>
</evidence>
<dbReference type="InterPro" id="IPR051826">
    <property type="entry name" value="E3_ubiquitin-ligase_domain"/>
</dbReference>
<evidence type="ECO:0000313" key="5">
    <source>
        <dbReference type="Proteomes" id="UP000187209"/>
    </source>
</evidence>
<dbReference type="GO" id="GO:0008270">
    <property type="term" value="F:zinc ion binding"/>
    <property type="evidence" value="ECO:0007669"/>
    <property type="project" value="UniProtKB-KW"/>
</dbReference>
<feature type="transmembrane region" description="Helical" evidence="2">
    <location>
        <begin position="5"/>
        <end position="24"/>
    </location>
</feature>
<dbReference type="InterPro" id="IPR001841">
    <property type="entry name" value="Znf_RING"/>
</dbReference>
<dbReference type="EMBL" id="MPUH01000026">
    <property type="protein sequence ID" value="OMJ94469.1"/>
    <property type="molecule type" value="Genomic_DNA"/>
</dbReference>
<dbReference type="Pfam" id="PF13639">
    <property type="entry name" value="zf-RING_2"/>
    <property type="match status" value="1"/>
</dbReference>
<keyword evidence="2" id="KW-1133">Transmembrane helix</keyword>
<dbReference type="AlphaFoldDB" id="A0A1R2CZN5"/>
<dbReference type="PROSITE" id="PS50089">
    <property type="entry name" value="ZF_RING_2"/>
    <property type="match status" value="1"/>
</dbReference>
<keyword evidence="5" id="KW-1185">Reference proteome</keyword>
<reference evidence="4 5" key="1">
    <citation type="submission" date="2016-11" db="EMBL/GenBank/DDBJ databases">
        <title>The macronuclear genome of Stentor coeruleus: a giant cell with tiny introns.</title>
        <authorList>
            <person name="Slabodnick M."/>
            <person name="Ruby J.G."/>
            <person name="Reiff S.B."/>
            <person name="Swart E.C."/>
            <person name="Gosai S."/>
            <person name="Prabakaran S."/>
            <person name="Witkowska E."/>
            <person name="Larue G.E."/>
            <person name="Fisher S."/>
            <person name="Freeman R.M."/>
            <person name="Gunawardena J."/>
            <person name="Chu W."/>
            <person name="Stover N.A."/>
            <person name="Gregory B.D."/>
            <person name="Nowacki M."/>
            <person name="Derisi J."/>
            <person name="Roy S.W."/>
            <person name="Marshall W.F."/>
            <person name="Sood P."/>
        </authorList>
    </citation>
    <scope>NUCLEOTIDE SEQUENCE [LARGE SCALE GENOMIC DNA]</scope>
    <source>
        <strain evidence="4">WM001</strain>
    </source>
</reference>
<dbReference type="OrthoDB" id="292178at2759"/>
<proteinExistence type="predicted"/>
<sequence>MYYFIVLVVLDIIFEILNYFWSSIGDIFKKNSPWSDCPKDLDFWHSVHSIVALVNLCLILLIFGRFRNRFFPPLFLMRSAAVLQSFSLYWLVLGWMWIEEVIEKDKSCMPETTFEVITTYIGGVGLWILELSLIVKGFELGNYNRELNLPSVEVIQKLEEVDLAEESLCSICLDAIHRGVSLSCNHTFHKLCIERWVESSATCPYCRTAI</sequence>
<name>A0A1R2CZN5_9CILI</name>
<accession>A0A1R2CZN5</accession>
<dbReference type="SUPFAM" id="SSF57850">
    <property type="entry name" value="RING/U-box"/>
    <property type="match status" value="1"/>
</dbReference>
<gene>
    <name evidence="4" type="ORF">SteCoe_2374</name>
</gene>
<dbReference type="SMART" id="SM00184">
    <property type="entry name" value="RING"/>
    <property type="match status" value="1"/>
</dbReference>
<dbReference type="PANTHER" id="PTHR22765">
    <property type="entry name" value="RING FINGER AND PROTEASE ASSOCIATED DOMAIN-CONTAINING"/>
    <property type="match status" value="1"/>
</dbReference>
<organism evidence="4 5">
    <name type="scientific">Stentor coeruleus</name>
    <dbReference type="NCBI Taxonomy" id="5963"/>
    <lineage>
        <taxon>Eukaryota</taxon>
        <taxon>Sar</taxon>
        <taxon>Alveolata</taxon>
        <taxon>Ciliophora</taxon>
        <taxon>Postciliodesmatophora</taxon>
        <taxon>Heterotrichea</taxon>
        <taxon>Heterotrichida</taxon>
        <taxon>Stentoridae</taxon>
        <taxon>Stentor</taxon>
    </lineage>
</organism>
<feature type="transmembrane region" description="Helical" evidence="2">
    <location>
        <begin position="44"/>
        <end position="63"/>
    </location>
</feature>